<dbReference type="EMBL" id="GBRH01219213">
    <property type="protein sequence ID" value="JAD78682.1"/>
    <property type="molecule type" value="Transcribed_RNA"/>
</dbReference>
<keyword evidence="2" id="KW-0677">Repeat</keyword>
<dbReference type="GO" id="GO:0006886">
    <property type="term" value="P:intracellular protein transport"/>
    <property type="evidence" value="ECO:0007669"/>
    <property type="project" value="TreeGrafter"/>
</dbReference>
<dbReference type="Gene3D" id="2.130.10.10">
    <property type="entry name" value="YVTN repeat-like/Quinoprotein amine dehydrogenase"/>
    <property type="match status" value="1"/>
</dbReference>
<reference evidence="3" key="2">
    <citation type="journal article" date="2015" name="Data Brief">
        <title>Shoot transcriptome of the giant reed, Arundo donax.</title>
        <authorList>
            <person name="Barrero R.A."/>
            <person name="Guerrero F.D."/>
            <person name="Moolhuijzen P."/>
            <person name="Goolsby J.A."/>
            <person name="Tidwell J."/>
            <person name="Bellgard S.E."/>
            <person name="Bellgard M.I."/>
        </authorList>
    </citation>
    <scope>NUCLEOTIDE SEQUENCE</scope>
    <source>
        <tissue evidence="3">Shoot tissue taken approximately 20 cm above the soil surface</tissue>
    </source>
</reference>
<dbReference type="InterPro" id="IPR015943">
    <property type="entry name" value="WD40/YVTN_repeat-like_dom_sf"/>
</dbReference>
<proteinExistence type="predicted"/>
<keyword evidence="1" id="KW-0853">WD repeat</keyword>
<evidence type="ECO:0000313" key="3">
    <source>
        <dbReference type="EMBL" id="JAD78682.1"/>
    </source>
</evidence>
<organism evidence="3">
    <name type="scientific">Arundo donax</name>
    <name type="common">Giant reed</name>
    <name type="synonym">Donax arundinaceus</name>
    <dbReference type="NCBI Taxonomy" id="35708"/>
    <lineage>
        <taxon>Eukaryota</taxon>
        <taxon>Viridiplantae</taxon>
        <taxon>Streptophyta</taxon>
        <taxon>Embryophyta</taxon>
        <taxon>Tracheophyta</taxon>
        <taxon>Spermatophyta</taxon>
        <taxon>Magnoliopsida</taxon>
        <taxon>Liliopsida</taxon>
        <taxon>Poales</taxon>
        <taxon>Poaceae</taxon>
        <taxon>PACMAD clade</taxon>
        <taxon>Arundinoideae</taxon>
        <taxon>Arundineae</taxon>
        <taxon>Arundo</taxon>
    </lineage>
</organism>
<dbReference type="GO" id="GO:0006888">
    <property type="term" value="P:endoplasmic reticulum to Golgi vesicle-mediated transport"/>
    <property type="evidence" value="ECO:0007669"/>
    <property type="project" value="TreeGrafter"/>
</dbReference>
<dbReference type="InterPro" id="IPR050844">
    <property type="entry name" value="Coatomer_complex_subunit"/>
</dbReference>
<dbReference type="GO" id="GO:0006890">
    <property type="term" value="P:retrograde vesicle-mediated transport, Golgi to endoplasmic reticulum"/>
    <property type="evidence" value="ECO:0007669"/>
    <property type="project" value="TreeGrafter"/>
</dbReference>
<dbReference type="SUPFAM" id="SSF50978">
    <property type="entry name" value="WD40 repeat-like"/>
    <property type="match status" value="1"/>
</dbReference>
<reference evidence="3" key="1">
    <citation type="submission" date="2014-09" db="EMBL/GenBank/DDBJ databases">
        <authorList>
            <person name="Magalhaes I.L.F."/>
            <person name="Oliveira U."/>
            <person name="Santos F.R."/>
            <person name="Vidigal T.H.D.A."/>
            <person name="Brescovit A.D."/>
            <person name="Santos A.J."/>
        </authorList>
    </citation>
    <scope>NUCLEOTIDE SEQUENCE</scope>
    <source>
        <tissue evidence="3">Shoot tissue taken approximately 20 cm above the soil surface</tissue>
    </source>
</reference>
<dbReference type="PANTHER" id="PTHR19876">
    <property type="entry name" value="COATOMER"/>
    <property type="match status" value="1"/>
</dbReference>
<protein>
    <submittedName>
        <fullName evidence="3">Uncharacterized protein</fullName>
    </submittedName>
</protein>
<dbReference type="InterPro" id="IPR036322">
    <property type="entry name" value="WD40_repeat_dom_sf"/>
</dbReference>
<evidence type="ECO:0000256" key="1">
    <source>
        <dbReference type="ARBA" id="ARBA00022574"/>
    </source>
</evidence>
<dbReference type="GO" id="GO:0030126">
    <property type="term" value="C:COPI vesicle coat"/>
    <property type="evidence" value="ECO:0007669"/>
    <property type="project" value="TreeGrafter"/>
</dbReference>
<dbReference type="GO" id="GO:0006891">
    <property type="term" value="P:intra-Golgi vesicle-mediated transport"/>
    <property type="evidence" value="ECO:0007669"/>
    <property type="project" value="TreeGrafter"/>
</dbReference>
<dbReference type="PANTHER" id="PTHR19876:SF25">
    <property type="entry name" value="COATOMER SUBUNIT BETA"/>
    <property type="match status" value="1"/>
</dbReference>
<sequence length="74" mass="8670">MPLRLEIKRKLAQRSERVKFVDLHPTEPWIMSNLYSGSVCIWNYQTQGILKGFISIEAGKLNQRGVRWPLAMIR</sequence>
<dbReference type="AlphaFoldDB" id="A0A0A9D4L8"/>
<evidence type="ECO:0000256" key="2">
    <source>
        <dbReference type="ARBA" id="ARBA00022737"/>
    </source>
</evidence>
<name>A0A0A9D4L8_ARUDO</name>
<accession>A0A0A9D4L8</accession>